<proteinExistence type="predicted"/>
<reference evidence="1 2" key="1">
    <citation type="journal article" date="2019" name="Commun. Biol.">
        <title>The bagworm genome reveals a unique fibroin gene that provides high tensile strength.</title>
        <authorList>
            <person name="Kono N."/>
            <person name="Nakamura H."/>
            <person name="Ohtoshi R."/>
            <person name="Tomita M."/>
            <person name="Numata K."/>
            <person name="Arakawa K."/>
        </authorList>
    </citation>
    <scope>NUCLEOTIDE SEQUENCE [LARGE SCALE GENOMIC DNA]</scope>
</reference>
<evidence type="ECO:0000313" key="1">
    <source>
        <dbReference type="EMBL" id="GBP38455.1"/>
    </source>
</evidence>
<sequence>MEVITVRSTDIEIAHAAPQSGGHAAVVLSARRACDAAARDSYPLTSWPHITNRLGRGGRRAVCGALHRSVLKHGLFIGPADFKAFRV</sequence>
<dbReference type="Proteomes" id="UP000299102">
    <property type="component" value="Unassembled WGS sequence"/>
</dbReference>
<evidence type="ECO:0000313" key="2">
    <source>
        <dbReference type="Proteomes" id="UP000299102"/>
    </source>
</evidence>
<dbReference type="EMBL" id="BGZK01000349">
    <property type="protein sequence ID" value="GBP38455.1"/>
    <property type="molecule type" value="Genomic_DNA"/>
</dbReference>
<protein>
    <submittedName>
        <fullName evidence="1">Uncharacterized protein</fullName>
    </submittedName>
</protein>
<accession>A0A4C1VL41</accession>
<comment type="caution">
    <text evidence="1">The sequence shown here is derived from an EMBL/GenBank/DDBJ whole genome shotgun (WGS) entry which is preliminary data.</text>
</comment>
<gene>
    <name evidence="1" type="ORF">EVAR_23661_1</name>
</gene>
<dbReference type="AlphaFoldDB" id="A0A4C1VL41"/>
<organism evidence="1 2">
    <name type="scientific">Eumeta variegata</name>
    <name type="common">Bagworm moth</name>
    <name type="synonym">Eumeta japonica</name>
    <dbReference type="NCBI Taxonomy" id="151549"/>
    <lineage>
        <taxon>Eukaryota</taxon>
        <taxon>Metazoa</taxon>
        <taxon>Ecdysozoa</taxon>
        <taxon>Arthropoda</taxon>
        <taxon>Hexapoda</taxon>
        <taxon>Insecta</taxon>
        <taxon>Pterygota</taxon>
        <taxon>Neoptera</taxon>
        <taxon>Endopterygota</taxon>
        <taxon>Lepidoptera</taxon>
        <taxon>Glossata</taxon>
        <taxon>Ditrysia</taxon>
        <taxon>Tineoidea</taxon>
        <taxon>Psychidae</taxon>
        <taxon>Oiketicinae</taxon>
        <taxon>Eumeta</taxon>
    </lineage>
</organism>
<keyword evidence="2" id="KW-1185">Reference proteome</keyword>
<name>A0A4C1VL41_EUMVA</name>